<evidence type="ECO:0000256" key="4">
    <source>
        <dbReference type="ARBA" id="ARBA00022475"/>
    </source>
</evidence>
<dbReference type="Proteomes" id="UP000321580">
    <property type="component" value="Unassembled WGS sequence"/>
</dbReference>
<evidence type="ECO:0000256" key="2">
    <source>
        <dbReference type="ARBA" id="ARBA00004651"/>
    </source>
</evidence>
<accession>A0A5C6S626</accession>
<dbReference type="OrthoDB" id="1164528at2"/>
<protein>
    <recommendedName>
        <fullName evidence="10">Gasdermin bGSDM</fullName>
    </recommendedName>
    <alternativeName>
        <fullName evidence="11">Bacterial gasdermin</fullName>
    </alternativeName>
</protein>
<evidence type="ECO:0000256" key="1">
    <source>
        <dbReference type="ARBA" id="ARBA00004496"/>
    </source>
</evidence>
<comment type="similarity">
    <text evidence="9">Belongs to the bacterial gasdermin family.</text>
</comment>
<evidence type="ECO:0000256" key="7">
    <source>
        <dbReference type="ARBA" id="ARBA00023118"/>
    </source>
</evidence>
<evidence type="ECO:0000256" key="5">
    <source>
        <dbReference type="ARBA" id="ARBA00022490"/>
    </source>
</evidence>
<dbReference type="AlphaFoldDB" id="A0A5C6S626"/>
<dbReference type="EMBL" id="VOOR01000002">
    <property type="protein sequence ID" value="TXB69451.1"/>
    <property type="molecule type" value="Genomic_DNA"/>
</dbReference>
<evidence type="ECO:0000256" key="9">
    <source>
        <dbReference type="ARBA" id="ARBA00093769"/>
    </source>
</evidence>
<comment type="subcellular location">
    <subcellularLocation>
        <location evidence="2">Cell membrane</location>
        <topology evidence="2">Multi-pass membrane protein</topology>
    </subcellularLocation>
    <subcellularLocation>
        <location evidence="1">Cytoplasm</location>
    </subcellularLocation>
</comment>
<keyword evidence="13" id="KW-1185">Reference proteome</keyword>
<reference evidence="12 13" key="1">
    <citation type="submission" date="2019-08" db="EMBL/GenBank/DDBJ databases">
        <title>Genome of Phaeodactylibacter luteus.</title>
        <authorList>
            <person name="Bowman J.P."/>
        </authorList>
    </citation>
    <scope>NUCLEOTIDE SEQUENCE [LARGE SCALE GENOMIC DNA]</scope>
    <source>
        <strain evidence="12 13">KCTC 42180</strain>
    </source>
</reference>
<evidence type="ECO:0000256" key="11">
    <source>
        <dbReference type="ARBA" id="ARBA00093802"/>
    </source>
</evidence>
<evidence type="ECO:0000256" key="10">
    <source>
        <dbReference type="ARBA" id="ARBA00093798"/>
    </source>
</evidence>
<evidence type="ECO:0000313" key="13">
    <source>
        <dbReference type="Proteomes" id="UP000321580"/>
    </source>
</evidence>
<evidence type="ECO:0000256" key="3">
    <source>
        <dbReference type="ARBA" id="ARBA00022452"/>
    </source>
</evidence>
<organism evidence="12 13">
    <name type="scientific">Phaeodactylibacter luteus</name>
    <dbReference type="NCBI Taxonomy" id="1564516"/>
    <lineage>
        <taxon>Bacteria</taxon>
        <taxon>Pseudomonadati</taxon>
        <taxon>Bacteroidota</taxon>
        <taxon>Saprospiria</taxon>
        <taxon>Saprospirales</taxon>
        <taxon>Haliscomenobacteraceae</taxon>
        <taxon>Phaeodactylibacter</taxon>
    </lineage>
</organism>
<proteinExistence type="inferred from homology"/>
<dbReference type="InterPro" id="IPR058978">
    <property type="entry name" value="GSDM_bact-type"/>
</dbReference>
<keyword evidence="8" id="KW-0472">Membrane</keyword>
<name>A0A5C6S626_9BACT</name>
<sequence>MSFFRICKNDITDHLRETFNAFPLRVPETRVKPLVVMGQKGSKIDFRGELQFLLKGDAPVELEQRESAMANAALDRSKAVSASFGLKILDGFLSGFGIAPSPVKASLEGVTEMSYSFTGAKRLYIDPSELGRALDKRHIDLAHPSMGVFRGSDPYRMLLVSDAIVSNKFTINIEKSSSKELEASLPELQSYLADADLSVKAESKDGRSITFEGPEYLTFAFSCLLLELHPGLGTIAIGETVKSKGAGEAPLRSPYAVLDEDEFEPGMIAL</sequence>
<evidence type="ECO:0000313" key="12">
    <source>
        <dbReference type="EMBL" id="TXB69451.1"/>
    </source>
</evidence>
<evidence type="ECO:0000256" key="6">
    <source>
        <dbReference type="ARBA" id="ARBA00022692"/>
    </source>
</evidence>
<gene>
    <name evidence="12" type="ORF">FRY97_01170</name>
</gene>
<dbReference type="RefSeq" id="WP_147165583.1">
    <property type="nucleotide sequence ID" value="NZ_VOOR01000002.1"/>
</dbReference>
<keyword evidence="7" id="KW-0051">Antiviral defense</keyword>
<comment type="caution">
    <text evidence="12">The sequence shown here is derived from an EMBL/GenBank/DDBJ whole genome shotgun (WGS) entry which is preliminary data.</text>
</comment>
<keyword evidence="5" id="KW-0963">Cytoplasm</keyword>
<keyword evidence="6" id="KW-0812">Transmembrane</keyword>
<evidence type="ECO:0000256" key="8">
    <source>
        <dbReference type="ARBA" id="ARBA00023136"/>
    </source>
</evidence>
<keyword evidence="3" id="KW-1134">Transmembrane beta strand</keyword>
<dbReference type="Pfam" id="PF26164">
    <property type="entry name" value="Bact_GSDM"/>
    <property type="match status" value="1"/>
</dbReference>
<keyword evidence="4" id="KW-1003">Cell membrane</keyword>